<evidence type="ECO:0000256" key="2">
    <source>
        <dbReference type="RuleBase" id="RU003616"/>
    </source>
</evidence>
<dbReference type="InterPro" id="IPR031107">
    <property type="entry name" value="Small_HSP"/>
</dbReference>
<name>A0A2Z6E000_HYDTE</name>
<evidence type="ECO:0000313" key="4">
    <source>
        <dbReference type="EMBL" id="BBD78136.1"/>
    </source>
</evidence>
<comment type="similarity">
    <text evidence="1 2">Belongs to the small heat shock protein (HSP20) family.</text>
</comment>
<proteinExistence type="inferred from homology"/>
<evidence type="ECO:0000256" key="1">
    <source>
        <dbReference type="PROSITE-ProRule" id="PRU00285"/>
    </source>
</evidence>
<reference evidence="4 5" key="1">
    <citation type="submission" date="2018-04" db="EMBL/GenBank/DDBJ databases">
        <title>Complete genome sequence of Hydrogenophilus thermoluteolus TH-1.</title>
        <authorList>
            <person name="Arai H."/>
        </authorList>
    </citation>
    <scope>NUCLEOTIDE SEQUENCE [LARGE SCALE GENOMIC DNA]</scope>
    <source>
        <strain evidence="4 5">TH-1</strain>
    </source>
</reference>
<accession>A0A2Z6E000</accession>
<evidence type="ECO:0000313" key="5">
    <source>
        <dbReference type="Proteomes" id="UP000262004"/>
    </source>
</evidence>
<dbReference type="Pfam" id="PF00011">
    <property type="entry name" value="HSP20"/>
    <property type="match status" value="1"/>
</dbReference>
<evidence type="ECO:0000259" key="3">
    <source>
        <dbReference type="PROSITE" id="PS01031"/>
    </source>
</evidence>
<gene>
    <name evidence="4" type="ORF">HPTL_1880</name>
</gene>
<dbReference type="InterPro" id="IPR002068">
    <property type="entry name" value="A-crystallin/Hsp20_dom"/>
</dbReference>
<dbReference type="Proteomes" id="UP000262004">
    <property type="component" value="Chromosome"/>
</dbReference>
<dbReference type="Gene3D" id="2.60.40.790">
    <property type="match status" value="1"/>
</dbReference>
<dbReference type="CDD" id="cd06464">
    <property type="entry name" value="ACD_sHsps-like"/>
    <property type="match status" value="1"/>
</dbReference>
<dbReference type="PROSITE" id="PS01031">
    <property type="entry name" value="SHSP"/>
    <property type="match status" value="1"/>
</dbReference>
<keyword evidence="5" id="KW-1185">Reference proteome</keyword>
<dbReference type="EMBL" id="AP018558">
    <property type="protein sequence ID" value="BBD78136.1"/>
    <property type="molecule type" value="Genomic_DNA"/>
</dbReference>
<dbReference type="AlphaFoldDB" id="A0A2Z6E000"/>
<sequence length="146" mass="16518">MMSLLRFPAHVFEEFERLQRDLEQALAGWPLSLREASGVPLFPAVNVGRTNDAIFVYAFVPGVDPNALDITLEQGVLTIAGERGPWQPKEKETIYAQERFSGKFKRTLTLPEDVDPDQVDAKYRDGVLTIRIGRKAHLMPRRIAVQ</sequence>
<organism evidence="4 5">
    <name type="scientific">Hydrogenophilus thermoluteolus</name>
    <name type="common">Pseudomonas hydrogenothermophila</name>
    <dbReference type="NCBI Taxonomy" id="297"/>
    <lineage>
        <taxon>Bacteria</taxon>
        <taxon>Pseudomonadati</taxon>
        <taxon>Pseudomonadota</taxon>
        <taxon>Hydrogenophilia</taxon>
        <taxon>Hydrogenophilales</taxon>
        <taxon>Hydrogenophilaceae</taxon>
        <taxon>Hydrogenophilus</taxon>
    </lineage>
</organism>
<dbReference type="RefSeq" id="WP_197713681.1">
    <property type="nucleotide sequence ID" value="NZ_AP018558.1"/>
</dbReference>
<dbReference type="PANTHER" id="PTHR11527">
    <property type="entry name" value="HEAT-SHOCK PROTEIN 20 FAMILY MEMBER"/>
    <property type="match status" value="1"/>
</dbReference>
<dbReference type="SUPFAM" id="SSF49764">
    <property type="entry name" value="HSP20-like chaperones"/>
    <property type="match status" value="1"/>
</dbReference>
<feature type="domain" description="SHSP" evidence="3">
    <location>
        <begin position="36"/>
        <end position="146"/>
    </location>
</feature>
<protein>
    <submittedName>
        <fullName evidence="4">Heat-shock protein Hsp20</fullName>
    </submittedName>
</protein>
<dbReference type="KEGG" id="htl:HPTL_1880"/>
<dbReference type="InterPro" id="IPR008978">
    <property type="entry name" value="HSP20-like_chaperone"/>
</dbReference>